<dbReference type="Proteomes" id="UP000186895">
    <property type="component" value="Unassembled WGS sequence"/>
</dbReference>
<evidence type="ECO:0000313" key="1">
    <source>
        <dbReference type="EMBL" id="SIQ61457.1"/>
    </source>
</evidence>
<proteinExistence type="predicted"/>
<organism evidence="1 2">
    <name type="scientific">Marinobacterium stanieri</name>
    <dbReference type="NCBI Taxonomy" id="49186"/>
    <lineage>
        <taxon>Bacteria</taxon>
        <taxon>Pseudomonadati</taxon>
        <taxon>Pseudomonadota</taxon>
        <taxon>Gammaproteobacteria</taxon>
        <taxon>Oceanospirillales</taxon>
        <taxon>Oceanospirillaceae</taxon>
        <taxon>Marinobacterium</taxon>
    </lineage>
</organism>
<sequence length="124" mass="13363">MSIANPTQKQIQMMQEAGELILAVVAIHEQCRLADHEGQPSPVSDRTLSGLMVGLNMSGDLLWTEGSELGRFMMTVGALYQQRLKSPENSEAHPITCQTLDGLMPGLQAAADKLLSAAQLCAKQ</sequence>
<name>A0A1N6U7E0_9GAMM</name>
<keyword evidence="2" id="KW-1185">Reference proteome</keyword>
<dbReference type="STRING" id="49186.SAMN05421647_106251"/>
<dbReference type="RefSeq" id="WP_139327202.1">
    <property type="nucleotide sequence ID" value="NZ_FTMN01000006.1"/>
</dbReference>
<evidence type="ECO:0000313" key="2">
    <source>
        <dbReference type="Proteomes" id="UP000186895"/>
    </source>
</evidence>
<dbReference type="EMBL" id="FTMN01000006">
    <property type="protein sequence ID" value="SIQ61457.1"/>
    <property type="molecule type" value="Genomic_DNA"/>
</dbReference>
<gene>
    <name evidence="1" type="ORF">SAMN05421647_106251</name>
</gene>
<accession>A0A1N6U7E0</accession>
<reference evidence="1 2" key="1">
    <citation type="submission" date="2017-01" db="EMBL/GenBank/DDBJ databases">
        <authorList>
            <person name="Mah S.A."/>
            <person name="Swanson W.J."/>
            <person name="Moy G.W."/>
            <person name="Vacquier V.D."/>
        </authorList>
    </citation>
    <scope>NUCLEOTIDE SEQUENCE [LARGE SCALE GENOMIC DNA]</scope>
    <source>
        <strain evidence="1 2">DSM 7027</strain>
    </source>
</reference>
<dbReference type="AlphaFoldDB" id="A0A1N6U7E0"/>
<protein>
    <submittedName>
        <fullName evidence="1">Uncharacterized protein</fullName>
    </submittedName>
</protein>